<dbReference type="PANTHER" id="PTHR23528:SF1">
    <property type="entry name" value="MAJOR FACILITATOR SUPERFAMILY (MFS) PROFILE DOMAIN-CONTAINING PROTEIN"/>
    <property type="match status" value="1"/>
</dbReference>
<dbReference type="InParanoid" id="A0A152A852"/>
<evidence type="ECO:0000256" key="4">
    <source>
        <dbReference type="ARBA" id="ARBA00023136"/>
    </source>
</evidence>
<keyword evidence="8" id="KW-1185">Reference proteome</keyword>
<dbReference type="GO" id="GO:0016020">
    <property type="term" value="C:membrane"/>
    <property type="evidence" value="ECO:0007669"/>
    <property type="project" value="UniProtKB-SubCell"/>
</dbReference>
<dbReference type="OrthoDB" id="15994at2759"/>
<keyword evidence="2 5" id="KW-0812">Transmembrane</keyword>
<dbReference type="InterPro" id="IPR011701">
    <property type="entry name" value="MFS"/>
</dbReference>
<evidence type="ECO:0000259" key="6">
    <source>
        <dbReference type="PROSITE" id="PS50850"/>
    </source>
</evidence>
<comment type="subcellular location">
    <subcellularLocation>
        <location evidence="1">Membrane</location>
        <topology evidence="1">Multi-pass membrane protein</topology>
    </subcellularLocation>
</comment>
<evidence type="ECO:0000313" key="7">
    <source>
        <dbReference type="EMBL" id="KYR02305.1"/>
    </source>
</evidence>
<keyword evidence="3 5" id="KW-1133">Transmembrane helix</keyword>
<keyword evidence="4 5" id="KW-0472">Membrane</keyword>
<dbReference type="InterPro" id="IPR020846">
    <property type="entry name" value="MFS_dom"/>
</dbReference>
<feature type="transmembrane region" description="Helical" evidence="5">
    <location>
        <begin position="356"/>
        <end position="375"/>
    </location>
</feature>
<evidence type="ECO:0000256" key="5">
    <source>
        <dbReference type="SAM" id="Phobius"/>
    </source>
</evidence>
<organism evidence="7 8">
    <name type="scientific">Tieghemostelium lacteum</name>
    <name type="common">Slime mold</name>
    <name type="synonym">Dictyostelium lacteum</name>
    <dbReference type="NCBI Taxonomy" id="361077"/>
    <lineage>
        <taxon>Eukaryota</taxon>
        <taxon>Amoebozoa</taxon>
        <taxon>Evosea</taxon>
        <taxon>Eumycetozoa</taxon>
        <taxon>Dictyostelia</taxon>
        <taxon>Dictyosteliales</taxon>
        <taxon>Raperosteliaceae</taxon>
        <taxon>Tieghemostelium</taxon>
    </lineage>
</organism>
<feature type="transmembrane region" description="Helical" evidence="5">
    <location>
        <begin position="453"/>
        <end position="473"/>
    </location>
</feature>
<sequence length="522" mass="58362">MEYKNVNEISNVDNNVFSIGELQSENNNDIGALLSDSYDNIKLTDSTSHLTKIESLEDYDENDLSYKIQNINFNISDDFDEYENGSNEPKEAPPGWKGIKFYLSLSSYWFAYAAVMSALISIVWPSQIAYLGGQENKEKYVGIIPILAVAVSIVISPLSGALSDHSTSRYGRRRIYIVTGSVVCLVFLFLTSLSPNIYIFMLMIMGIEFGINFGGTPYTSLMPDLVPKSKYGLASGYLALGNALGNLFGVLGSGVCLMIKKSYLMVYIFLIIIFGIFNLPTLIVIKEKPVRASPDQPKLTFKRFIKSFYLPSSEYRDFYWVIITRFLQEMGIYSILPFIQFYLGDIIHVEKESLEFYASVFISIIVLTSIPSSIIGGPLSDKYGRKLLVYISSAIMATVTVGFILVALRPNVIAVMVLSGLFGVGYGSYQSVDYAIALDVLPENSNTAKDMGIWHQTMVVPQLLGPALSGFIIDRCKKNNNIVLGYTLLFSLATFWFFLATIMIKPIRIGKREQFIRLENKS</sequence>
<feature type="transmembrane region" description="Helical" evidence="5">
    <location>
        <begin position="109"/>
        <end position="128"/>
    </location>
</feature>
<dbReference type="Pfam" id="PF07690">
    <property type="entry name" value="MFS_1"/>
    <property type="match status" value="1"/>
</dbReference>
<protein>
    <recommendedName>
        <fullName evidence="6">Major facilitator superfamily (MFS) profile domain-containing protein</fullName>
    </recommendedName>
</protein>
<evidence type="ECO:0000256" key="1">
    <source>
        <dbReference type="ARBA" id="ARBA00004141"/>
    </source>
</evidence>
<dbReference type="SUPFAM" id="SSF103473">
    <property type="entry name" value="MFS general substrate transporter"/>
    <property type="match status" value="1"/>
</dbReference>
<feature type="transmembrane region" description="Helical" evidence="5">
    <location>
        <begin position="485"/>
        <end position="504"/>
    </location>
</feature>
<feature type="transmembrane region" description="Helical" evidence="5">
    <location>
        <begin position="264"/>
        <end position="285"/>
    </location>
</feature>
<dbReference type="PROSITE" id="PS50850">
    <property type="entry name" value="MFS"/>
    <property type="match status" value="1"/>
</dbReference>
<feature type="domain" description="Major facilitator superfamily (MFS) profile" evidence="6">
    <location>
        <begin position="317"/>
        <end position="522"/>
    </location>
</feature>
<dbReference type="PROSITE" id="PS00216">
    <property type="entry name" value="SUGAR_TRANSPORT_1"/>
    <property type="match status" value="1"/>
</dbReference>
<name>A0A152A852_TIELA</name>
<dbReference type="OMA" id="WVIITRF"/>
<dbReference type="Proteomes" id="UP000076078">
    <property type="component" value="Unassembled WGS sequence"/>
</dbReference>
<accession>A0A152A852</accession>
<gene>
    <name evidence="7" type="ORF">DLAC_01137</name>
</gene>
<feature type="transmembrane region" description="Helical" evidence="5">
    <location>
        <begin position="387"/>
        <end position="406"/>
    </location>
</feature>
<feature type="transmembrane region" description="Helical" evidence="5">
    <location>
        <begin position="140"/>
        <end position="162"/>
    </location>
</feature>
<dbReference type="FunCoup" id="A0A152A852">
    <property type="interactions" value="1"/>
</dbReference>
<proteinExistence type="predicted"/>
<reference evidence="7 8" key="1">
    <citation type="submission" date="2015-12" db="EMBL/GenBank/DDBJ databases">
        <title>Dictyostelia acquired genes for synthesis and detection of signals that induce cell-type specialization by lateral gene transfer from prokaryotes.</title>
        <authorList>
            <person name="Gloeckner G."/>
            <person name="Schaap P."/>
        </authorList>
    </citation>
    <scope>NUCLEOTIDE SEQUENCE [LARGE SCALE GENOMIC DNA]</scope>
    <source>
        <strain evidence="7 8">TK</strain>
    </source>
</reference>
<feature type="transmembrane region" description="Helical" evidence="5">
    <location>
        <begin position="318"/>
        <end position="336"/>
    </location>
</feature>
<comment type="caution">
    <text evidence="7">The sequence shown here is derived from an EMBL/GenBank/DDBJ whole genome shotgun (WGS) entry which is preliminary data.</text>
</comment>
<evidence type="ECO:0000256" key="2">
    <source>
        <dbReference type="ARBA" id="ARBA00022692"/>
    </source>
</evidence>
<dbReference type="PANTHER" id="PTHR23528">
    <property type="match status" value="1"/>
</dbReference>
<evidence type="ECO:0000256" key="3">
    <source>
        <dbReference type="ARBA" id="ARBA00022989"/>
    </source>
</evidence>
<dbReference type="InterPro" id="IPR005829">
    <property type="entry name" value="Sugar_transporter_CS"/>
</dbReference>
<dbReference type="InterPro" id="IPR036259">
    <property type="entry name" value="MFS_trans_sf"/>
</dbReference>
<dbReference type="GO" id="GO:0022857">
    <property type="term" value="F:transmembrane transporter activity"/>
    <property type="evidence" value="ECO:0007669"/>
    <property type="project" value="InterPro"/>
</dbReference>
<dbReference type="EMBL" id="LODT01000004">
    <property type="protein sequence ID" value="KYR02305.1"/>
    <property type="molecule type" value="Genomic_DNA"/>
</dbReference>
<feature type="transmembrane region" description="Helical" evidence="5">
    <location>
        <begin position="231"/>
        <end position="252"/>
    </location>
</feature>
<feature type="transmembrane region" description="Helical" evidence="5">
    <location>
        <begin position="412"/>
        <end position="432"/>
    </location>
</feature>
<dbReference type="AlphaFoldDB" id="A0A152A852"/>
<dbReference type="Gene3D" id="1.20.1250.20">
    <property type="entry name" value="MFS general substrate transporter like domains"/>
    <property type="match status" value="2"/>
</dbReference>
<evidence type="ECO:0000313" key="8">
    <source>
        <dbReference type="Proteomes" id="UP000076078"/>
    </source>
</evidence>